<dbReference type="Proteomes" id="UP000277928">
    <property type="component" value="Unassembled WGS sequence"/>
</dbReference>
<evidence type="ECO:0000259" key="4">
    <source>
        <dbReference type="Pfam" id="PF00056"/>
    </source>
</evidence>
<gene>
    <name evidence="5" type="ORF">NLS_LOCUS9009</name>
</gene>
<protein>
    <recommendedName>
        <fullName evidence="2">Malate dehydrogenase, cytoplasmic</fullName>
    </recommendedName>
</protein>
<comment type="similarity">
    <text evidence="1">Belongs to the LDH/MDH superfamily. MDH type 2 family.</text>
</comment>
<dbReference type="OrthoDB" id="4069699at2759"/>
<keyword evidence="6" id="KW-1185">Reference proteome</keyword>
<dbReference type="SUPFAM" id="SSF51735">
    <property type="entry name" value="NAD(P)-binding Rossmann-fold domains"/>
    <property type="match status" value="1"/>
</dbReference>
<evidence type="ECO:0000313" key="5">
    <source>
        <dbReference type="EMBL" id="VDK89169.1"/>
    </source>
</evidence>
<dbReference type="AlphaFoldDB" id="A0A3P6U0A9"/>
<dbReference type="InterPro" id="IPR010945">
    <property type="entry name" value="Malate_DH_type2"/>
</dbReference>
<dbReference type="Gene3D" id="3.40.50.720">
    <property type="entry name" value="NAD(P)-binding Rossmann-like Domain"/>
    <property type="match status" value="1"/>
</dbReference>
<feature type="non-terminal residue" evidence="5">
    <location>
        <position position="64"/>
    </location>
</feature>
<dbReference type="InterPro" id="IPR001236">
    <property type="entry name" value="Lactate/malate_DH_N"/>
</dbReference>
<dbReference type="InterPro" id="IPR036291">
    <property type="entry name" value="NAD(P)-bd_dom_sf"/>
</dbReference>
<evidence type="ECO:0000256" key="3">
    <source>
        <dbReference type="ARBA" id="ARBA00023002"/>
    </source>
</evidence>
<evidence type="ECO:0000256" key="2">
    <source>
        <dbReference type="ARBA" id="ARBA00019899"/>
    </source>
</evidence>
<reference evidence="5 6" key="1">
    <citation type="submission" date="2018-08" db="EMBL/GenBank/DDBJ databases">
        <authorList>
            <person name="Laetsch R D."/>
            <person name="Stevens L."/>
            <person name="Kumar S."/>
            <person name="Blaxter L. M."/>
        </authorList>
    </citation>
    <scope>NUCLEOTIDE SEQUENCE [LARGE SCALE GENOMIC DNA]</scope>
</reference>
<evidence type="ECO:0000256" key="1">
    <source>
        <dbReference type="ARBA" id="ARBA00009613"/>
    </source>
</evidence>
<dbReference type="Pfam" id="PF00056">
    <property type="entry name" value="Ldh_1_N"/>
    <property type="match status" value="1"/>
</dbReference>
<proteinExistence type="inferred from homology"/>
<dbReference type="GO" id="GO:0016615">
    <property type="term" value="F:malate dehydrogenase activity"/>
    <property type="evidence" value="ECO:0007669"/>
    <property type="project" value="InterPro"/>
</dbReference>
<dbReference type="EMBL" id="UYRX01001316">
    <property type="protein sequence ID" value="VDK89169.1"/>
    <property type="molecule type" value="Genomic_DNA"/>
</dbReference>
<name>A0A3P6U0A9_LITSI</name>
<sequence length="64" mass="6842">MVLRVLVTGAAGQIGYAIVLQIAKGDVFGLETPVVLVLFDVPPMLQSLEGVQFELQDCSLPTLK</sequence>
<feature type="domain" description="Lactate/malate dehydrogenase N-terminal" evidence="4">
    <location>
        <begin position="4"/>
        <end position="62"/>
    </location>
</feature>
<evidence type="ECO:0000313" key="6">
    <source>
        <dbReference type="Proteomes" id="UP000277928"/>
    </source>
</evidence>
<organism evidence="5 6">
    <name type="scientific">Litomosoides sigmodontis</name>
    <name type="common">Filarial nematode worm</name>
    <dbReference type="NCBI Taxonomy" id="42156"/>
    <lineage>
        <taxon>Eukaryota</taxon>
        <taxon>Metazoa</taxon>
        <taxon>Ecdysozoa</taxon>
        <taxon>Nematoda</taxon>
        <taxon>Chromadorea</taxon>
        <taxon>Rhabditida</taxon>
        <taxon>Spirurina</taxon>
        <taxon>Spiruromorpha</taxon>
        <taxon>Filarioidea</taxon>
        <taxon>Onchocercidae</taxon>
        <taxon>Litomosoides</taxon>
    </lineage>
</organism>
<dbReference type="GO" id="GO:0006108">
    <property type="term" value="P:malate metabolic process"/>
    <property type="evidence" value="ECO:0007669"/>
    <property type="project" value="InterPro"/>
</dbReference>
<keyword evidence="3" id="KW-0560">Oxidoreductase</keyword>
<dbReference type="STRING" id="42156.A0A3P6U0A9"/>
<accession>A0A3P6U0A9</accession>
<dbReference type="PANTHER" id="PTHR23382">
    <property type="entry name" value="MALATE DEHYDROGENASE"/>
    <property type="match status" value="1"/>
</dbReference>